<dbReference type="PANTHER" id="PTHR43008">
    <property type="entry name" value="BENZIL REDUCTASE"/>
    <property type="match status" value="1"/>
</dbReference>
<dbReference type="Proteomes" id="UP000272400">
    <property type="component" value="Unassembled WGS sequence"/>
</dbReference>
<dbReference type="CDD" id="cd05233">
    <property type="entry name" value="SDR_c"/>
    <property type="match status" value="1"/>
</dbReference>
<comment type="similarity">
    <text evidence="1">Belongs to the short-chain dehydrogenases/reductases (SDR) family.</text>
</comment>
<proteinExistence type="inferred from homology"/>
<sequence>MAGSLEGKVAFITGAARGQGRAHAVRLAREGADIIAVDICAQIETANYDLATEADLAETARLVAELGRRAVTRVADVRERTPLTVAVAEAAAELGGIDIVVANAGISLVGPEVPMMGWFDTVSTNLSGVINTLEAAFPHLRENASLICISSMAAMMEGMVDNPAAGPGGAAYAHSKRAASRLVHDLALQLAPRSIRVNAVLPGNIDTPMIRNEALYRLFRPDLENPTWEDAQPGFQAMHKLPVPTLQPEDISEAVLFLASDSSRYVTGLQLKVDAGTLERARRVDARHDRA</sequence>
<dbReference type="Pfam" id="PF13561">
    <property type="entry name" value="adh_short_C2"/>
    <property type="match status" value="1"/>
</dbReference>
<dbReference type="NCBIfam" id="NF009467">
    <property type="entry name" value="PRK12826.1-3"/>
    <property type="match status" value="1"/>
</dbReference>
<accession>A0A3N1D2N2</accession>
<keyword evidence="5" id="KW-1185">Reference proteome</keyword>
<dbReference type="SUPFAM" id="SSF51735">
    <property type="entry name" value="NAD(P)-binding Rossmann-fold domains"/>
    <property type="match status" value="1"/>
</dbReference>
<dbReference type="AlphaFoldDB" id="A0A3N1D2N2"/>
<evidence type="ECO:0000256" key="2">
    <source>
        <dbReference type="ARBA" id="ARBA00023002"/>
    </source>
</evidence>
<evidence type="ECO:0000256" key="1">
    <source>
        <dbReference type="ARBA" id="ARBA00006484"/>
    </source>
</evidence>
<reference evidence="4 5" key="1">
    <citation type="submission" date="2018-11" db="EMBL/GenBank/DDBJ databases">
        <title>Sequencing the genomes of 1000 actinobacteria strains.</title>
        <authorList>
            <person name="Klenk H.-P."/>
        </authorList>
    </citation>
    <scope>NUCLEOTIDE SEQUENCE [LARGE SCALE GENOMIC DNA]</scope>
    <source>
        <strain evidence="4 5">DSM 44254</strain>
    </source>
</reference>
<dbReference type="RefSeq" id="WP_123667018.1">
    <property type="nucleotide sequence ID" value="NZ_RJKE01000001.1"/>
</dbReference>
<dbReference type="PRINTS" id="PR00081">
    <property type="entry name" value="GDHRDH"/>
</dbReference>
<dbReference type="OrthoDB" id="5173603at2"/>
<keyword evidence="3" id="KW-0520">NAD</keyword>
<evidence type="ECO:0000256" key="3">
    <source>
        <dbReference type="ARBA" id="ARBA00023027"/>
    </source>
</evidence>
<dbReference type="GO" id="GO:0050664">
    <property type="term" value="F:oxidoreductase activity, acting on NAD(P)H, oxygen as acceptor"/>
    <property type="evidence" value="ECO:0007669"/>
    <property type="project" value="TreeGrafter"/>
</dbReference>
<keyword evidence="2" id="KW-0560">Oxidoreductase</keyword>
<dbReference type="InterPro" id="IPR002347">
    <property type="entry name" value="SDR_fam"/>
</dbReference>
<dbReference type="InterPro" id="IPR023985">
    <property type="entry name" value="SDR_subfam_1"/>
</dbReference>
<name>A0A3N1D2N2_9ACTN</name>
<organism evidence="4 5">
    <name type="scientific">Actinocorallia herbida</name>
    <dbReference type="NCBI Taxonomy" id="58109"/>
    <lineage>
        <taxon>Bacteria</taxon>
        <taxon>Bacillati</taxon>
        <taxon>Actinomycetota</taxon>
        <taxon>Actinomycetes</taxon>
        <taxon>Streptosporangiales</taxon>
        <taxon>Thermomonosporaceae</taxon>
        <taxon>Actinocorallia</taxon>
    </lineage>
</organism>
<dbReference type="EMBL" id="RJKE01000001">
    <property type="protein sequence ID" value="ROO87781.1"/>
    <property type="molecule type" value="Genomic_DNA"/>
</dbReference>
<comment type="caution">
    <text evidence="4">The sequence shown here is derived from an EMBL/GenBank/DDBJ whole genome shotgun (WGS) entry which is preliminary data.</text>
</comment>
<dbReference type="PANTHER" id="PTHR43008:SF4">
    <property type="entry name" value="CHAIN DEHYDROGENASE, PUTATIVE (AFU_ORTHOLOGUE AFUA_4G08710)-RELATED"/>
    <property type="match status" value="1"/>
</dbReference>
<protein>
    <submittedName>
        <fullName evidence="4">SDR family mycofactocin-dependent oxidoreductase</fullName>
    </submittedName>
</protein>
<evidence type="ECO:0000313" key="5">
    <source>
        <dbReference type="Proteomes" id="UP000272400"/>
    </source>
</evidence>
<dbReference type="Gene3D" id="3.40.50.720">
    <property type="entry name" value="NAD(P)-binding Rossmann-like Domain"/>
    <property type="match status" value="1"/>
</dbReference>
<gene>
    <name evidence="4" type="ORF">EDD29_5420</name>
</gene>
<evidence type="ECO:0000313" key="4">
    <source>
        <dbReference type="EMBL" id="ROO87781.1"/>
    </source>
</evidence>
<dbReference type="NCBIfam" id="TIGR03971">
    <property type="entry name" value="SDR_subfam_1"/>
    <property type="match status" value="1"/>
</dbReference>
<dbReference type="InterPro" id="IPR036291">
    <property type="entry name" value="NAD(P)-bd_dom_sf"/>
</dbReference>
<dbReference type="FunFam" id="3.40.50.720:FF:000084">
    <property type="entry name" value="Short-chain dehydrogenase reductase"/>
    <property type="match status" value="1"/>
</dbReference>